<organism evidence="2 3">
    <name type="scientific">Caerostris darwini</name>
    <dbReference type="NCBI Taxonomy" id="1538125"/>
    <lineage>
        <taxon>Eukaryota</taxon>
        <taxon>Metazoa</taxon>
        <taxon>Ecdysozoa</taxon>
        <taxon>Arthropoda</taxon>
        <taxon>Chelicerata</taxon>
        <taxon>Arachnida</taxon>
        <taxon>Araneae</taxon>
        <taxon>Araneomorphae</taxon>
        <taxon>Entelegynae</taxon>
        <taxon>Araneoidea</taxon>
        <taxon>Araneidae</taxon>
        <taxon>Caerostris</taxon>
    </lineage>
</organism>
<feature type="compositionally biased region" description="Basic residues" evidence="1">
    <location>
        <begin position="118"/>
        <end position="129"/>
    </location>
</feature>
<comment type="caution">
    <text evidence="2">The sequence shown here is derived from an EMBL/GenBank/DDBJ whole genome shotgun (WGS) entry which is preliminary data.</text>
</comment>
<gene>
    <name evidence="2" type="primary">Tf2-6_158</name>
    <name evidence="2" type="ORF">CDAR_453581</name>
</gene>
<evidence type="ECO:0000313" key="3">
    <source>
        <dbReference type="Proteomes" id="UP001054837"/>
    </source>
</evidence>
<keyword evidence="3" id="KW-1185">Reference proteome</keyword>
<feature type="compositionally biased region" description="Basic and acidic residues" evidence="1">
    <location>
        <begin position="105"/>
        <end position="117"/>
    </location>
</feature>
<dbReference type="Proteomes" id="UP001054837">
    <property type="component" value="Unassembled WGS sequence"/>
</dbReference>
<keyword evidence="2" id="KW-0548">Nucleotidyltransferase</keyword>
<reference evidence="2 3" key="1">
    <citation type="submission" date="2021-06" db="EMBL/GenBank/DDBJ databases">
        <title>Caerostris darwini draft genome.</title>
        <authorList>
            <person name="Kono N."/>
            <person name="Arakawa K."/>
        </authorList>
    </citation>
    <scope>NUCLEOTIDE SEQUENCE [LARGE SCALE GENOMIC DNA]</scope>
</reference>
<evidence type="ECO:0000313" key="2">
    <source>
        <dbReference type="EMBL" id="GIY32659.1"/>
    </source>
</evidence>
<protein>
    <submittedName>
        <fullName evidence="2">Reverse transcriptase</fullName>
    </submittedName>
</protein>
<proteinExistence type="predicted"/>
<dbReference type="EMBL" id="BPLQ01007835">
    <property type="protein sequence ID" value="GIY32659.1"/>
    <property type="molecule type" value="Genomic_DNA"/>
</dbReference>
<keyword evidence="2" id="KW-0808">Transferase</keyword>
<dbReference type="AlphaFoldDB" id="A0AAV4SF75"/>
<dbReference type="GO" id="GO:0003964">
    <property type="term" value="F:RNA-directed DNA polymerase activity"/>
    <property type="evidence" value="ECO:0007669"/>
    <property type="project" value="UniProtKB-KW"/>
</dbReference>
<sequence length="129" mass="15034">MLCFLLEITQVLSPIYLPQVSSVEMENRDLRPKFTILVGNNHTIRSEKLLPFSFALNGAKSDTTLQQFYYLKREIGTLDDGQHGVRSVIVNDNFVAEFTNNSKEMKGRFKQKQDQHKKYINQRRRSAPR</sequence>
<name>A0AAV4SF75_9ARAC</name>
<accession>A0AAV4SF75</accession>
<keyword evidence="2" id="KW-0695">RNA-directed DNA polymerase</keyword>
<evidence type="ECO:0000256" key="1">
    <source>
        <dbReference type="SAM" id="MobiDB-lite"/>
    </source>
</evidence>
<feature type="region of interest" description="Disordered" evidence="1">
    <location>
        <begin position="105"/>
        <end position="129"/>
    </location>
</feature>